<organism evidence="2 3">
    <name type="scientific">Phaeosphaeria nodorum (strain SN15 / ATCC MYA-4574 / FGSC 10173)</name>
    <name type="common">Glume blotch fungus</name>
    <name type="synonym">Parastagonospora nodorum</name>
    <dbReference type="NCBI Taxonomy" id="321614"/>
    <lineage>
        <taxon>Eukaryota</taxon>
        <taxon>Fungi</taxon>
        <taxon>Dikarya</taxon>
        <taxon>Ascomycota</taxon>
        <taxon>Pezizomycotina</taxon>
        <taxon>Dothideomycetes</taxon>
        <taxon>Pleosporomycetidae</taxon>
        <taxon>Pleosporales</taxon>
        <taxon>Pleosporineae</taxon>
        <taxon>Phaeosphaeriaceae</taxon>
        <taxon>Parastagonospora</taxon>
    </lineage>
</organism>
<reference evidence="3" key="1">
    <citation type="journal article" date="2021" name="BMC Genomics">
        <title>Chromosome-level genome assembly and manually-curated proteome of model necrotroph Parastagonospora nodorum Sn15 reveals a genome-wide trove of candidate effector homologs, and redundancy of virulence-related functions within an accessory chromosome.</title>
        <authorList>
            <person name="Bertazzoni S."/>
            <person name="Jones D.A.B."/>
            <person name="Phan H.T."/>
            <person name="Tan K.-C."/>
            <person name="Hane J.K."/>
        </authorList>
    </citation>
    <scope>NUCLEOTIDE SEQUENCE [LARGE SCALE GENOMIC DNA]</scope>
    <source>
        <strain evidence="3">SN15 / ATCC MYA-4574 / FGSC 10173)</strain>
    </source>
</reference>
<evidence type="ECO:0000313" key="3">
    <source>
        <dbReference type="Proteomes" id="UP000663193"/>
    </source>
</evidence>
<evidence type="ECO:0000313" key="2">
    <source>
        <dbReference type="EMBL" id="QRC95457.1"/>
    </source>
</evidence>
<protein>
    <submittedName>
        <fullName evidence="2">Uncharacterized protein</fullName>
    </submittedName>
</protein>
<name>A0A7U2I127_PHANO</name>
<proteinExistence type="predicted"/>
<dbReference type="VEuPathDB" id="FungiDB:JI435_432280"/>
<dbReference type="EMBL" id="CP069027">
    <property type="protein sequence ID" value="QRC95457.1"/>
    <property type="molecule type" value="Genomic_DNA"/>
</dbReference>
<gene>
    <name evidence="2" type="ORF">JI435_432280</name>
</gene>
<evidence type="ECO:0000256" key="1">
    <source>
        <dbReference type="SAM" id="MobiDB-lite"/>
    </source>
</evidence>
<keyword evidence="3" id="KW-1185">Reference proteome</keyword>
<sequence>MSFLTAVQKQPDSAAMIYPQSLLAWGIVETGPSTTVLWTQNSKLERRLRHVPRLRFAARDEFDFYLTPSSLLRLFSKISGGSVTCRPQPCLINLQKMQHVRIILNSPPSPSHSPNTSDESQCVCPDLFPTFLKSVHARPPAPKMQHQPPNVFLAVQKYPNTPSIKKPTRKTSLLHNTRAFIAHPGAEYFFFSTNTSLRASQKRKAGKKWHTPCACFKKLTIYDSLVLSFSTVQNKNKIVVTAIICSRPAGKDEYHQDPMSSLVRHTVVIYMHQKHHKSEKYEGVDGEDEKRSKLIRDRYRTKRKKR</sequence>
<dbReference type="Proteomes" id="UP000663193">
    <property type="component" value="Chromosome 5"/>
</dbReference>
<feature type="compositionally biased region" description="Basic and acidic residues" evidence="1">
    <location>
        <begin position="279"/>
        <end position="298"/>
    </location>
</feature>
<feature type="region of interest" description="Disordered" evidence="1">
    <location>
        <begin position="279"/>
        <end position="306"/>
    </location>
</feature>
<dbReference type="AlphaFoldDB" id="A0A7U2I127"/>
<accession>A0A7U2I127</accession>